<dbReference type="InterPro" id="IPR052019">
    <property type="entry name" value="F420H2_bilvrd_red/Heme_oxyg"/>
</dbReference>
<comment type="caution">
    <text evidence="3">The sequence shown here is derived from an EMBL/GenBank/DDBJ whole genome shotgun (WGS) entry which is preliminary data.</text>
</comment>
<dbReference type="Gene3D" id="2.30.110.10">
    <property type="entry name" value="Electron Transport, Fmn-binding Protein, Chain A"/>
    <property type="match status" value="1"/>
</dbReference>
<organism evidence="3 4">
    <name type="scientific">Tsukamurella pseudospumae</name>
    <dbReference type="NCBI Taxonomy" id="239498"/>
    <lineage>
        <taxon>Bacteria</taxon>
        <taxon>Bacillati</taxon>
        <taxon>Actinomycetota</taxon>
        <taxon>Actinomycetes</taxon>
        <taxon>Mycobacteriales</taxon>
        <taxon>Tsukamurellaceae</taxon>
        <taxon>Tsukamurella</taxon>
    </lineage>
</organism>
<accession>A0A137ZJU5</accession>
<reference evidence="3 4" key="1">
    <citation type="submission" date="2016-02" db="EMBL/GenBank/DDBJ databases">
        <authorList>
            <person name="Teng J.L."/>
            <person name="Tang Y."/>
            <person name="Huang Y."/>
            <person name="Guo F."/>
            <person name="Wei W."/>
            <person name="Chen J.H."/>
            <person name="Wong S.Y."/>
            <person name="Lau S.K."/>
            <person name="Woo P.C."/>
        </authorList>
    </citation>
    <scope>NUCLEOTIDE SEQUENCE [LARGE SCALE GENOMIC DNA]</scope>
    <source>
        <strain evidence="3 4">JCM 13375</strain>
    </source>
</reference>
<protein>
    <submittedName>
        <fullName evidence="3">F420-dependent protein</fullName>
    </submittedName>
</protein>
<name>A0A137ZJU5_9ACTN</name>
<dbReference type="PANTHER" id="PTHR35176">
    <property type="entry name" value="HEME OXYGENASE HI_0854-RELATED"/>
    <property type="match status" value="1"/>
</dbReference>
<evidence type="ECO:0000256" key="1">
    <source>
        <dbReference type="ARBA" id="ARBA00023002"/>
    </source>
</evidence>
<sequence>MGNNQRGQIQMSEAEVEEFIERSRTATIATVGSSGVPHLVAMWYAVIDGDLWIETKAKSQKVVNLRRNPAMSASIESGRSYDQLRGVTFEGTAEIVEDEATVRAVCEQVYERYFGPYSEELKPAIDAMMNKRVAVRLRADRVRSWDHRKLGMPEMPVSGSTAAFL</sequence>
<dbReference type="EMBL" id="LSRE01000012">
    <property type="protein sequence ID" value="KXO98455.1"/>
    <property type="molecule type" value="Genomic_DNA"/>
</dbReference>
<keyword evidence="4" id="KW-1185">Reference proteome</keyword>
<dbReference type="InterPro" id="IPR012349">
    <property type="entry name" value="Split_barrel_FMN-bd"/>
</dbReference>
<proteinExistence type="predicted"/>
<dbReference type="NCBIfam" id="TIGR03618">
    <property type="entry name" value="Rv1155_F420"/>
    <property type="match status" value="1"/>
</dbReference>
<keyword evidence="1" id="KW-0560">Oxidoreductase</keyword>
<feature type="domain" description="Pyridoxamine 5'-phosphate oxidase N-terminal" evidence="2">
    <location>
        <begin position="13"/>
        <end position="145"/>
    </location>
</feature>
<dbReference type="Pfam" id="PF01243">
    <property type="entry name" value="PNPOx_N"/>
    <property type="match status" value="1"/>
</dbReference>
<gene>
    <name evidence="3" type="ORF">AXK61_02305</name>
</gene>
<evidence type="ECO:0000313" key="4">
    <source>
        <dbReference type="Proteomes" id="UP000070409"/>
    </source>
</evidence>
<evidence type="ECO:0000313" key="3">
    <source>
        <dbReference type="EMBL" id="KXO98455.1"/>
    </source>
</evidence>
<dbReference type="RefSeq" id="WP_068744911.1">
    <property type="nucleotide sequence ID" value="NZ_LSRE01000012.1"/>
</dbReference>
<dbReference type="SUPFAM" id="SSF50475">
    <property type="entry name" value="FMN-binding split barrel"/>
    <property type="match status" value="1"/>
</dbReference>
<evidence type="ECO:0000259" key="2">
    <source>
        <dbReference type="Pfam" id="PF01243"/>
    </source>
</evidence>
<dbReference type="InterPro" id="IPR019920">
    <property type="entry name" value="F420-binding_dom_put"/>
</dbReference>
<dbReference type="InterPro" id="IPR011576">
    <property type="entry name" value="Pyridox_Oxase_N"/>
</dbReference>
<dbReference type="Proteomes" id="UP000070409">
    <property type="component" value="Unassembled WGS sequence"/>
</dbReference>
<dbReference type="PANTHER" id="PTHR35176:SF6">
    <property type="entry name" value="HEME OXYGENASE HI_0854-RELATED"/>
    <property type="match status" value="1"/>
</dbReference>